<proteinExistence type="predicted"/>
<name>A0A4P2QP64_SORCE</name>
<reference evidence="1 2" key="1">
    <citation type="submission" date="2015-09" db="EMBL/GenBank/DDBJ databases">
        <title>Sorangium comparison.</title>
        <authorList>
            <person name="Zaburannyi N."/>
            <person name="Bunk B."/>
            <person name="Overmann J."/>
            <person name="Mueller R."/>
        </authorList>
    </citation>
    <scope>NUCLEOTIDE SEQUENCE [LARGE SCALE GENOMIC DNA]</scope>
    <source>
        <strain evidence="1 2">So ce836</strain>
    </source>
</reference>
<dbReference type="EMBL" id="CP012672">
    <property type="protein sequence ID" value="AUX31947.1"/>
    <property type="molecule type" value="Genomic_DNA"/>
</dbReference>
<evidence type="ECO:0000313" key="1">
    <source>
        <dbReference type="EMBL" id="AUX31947.1"/>
    </source>
</evidence>
<dbReference type="AlphaFoldDB" id="A0A4P2QP64"/>
<protein>
    <submittedName>
        <fullName evidence="1">Uncharacterized protein</fullName>
    </submittedName>
</protein>
<organism evidence="1 2">
    <name type="scientific">Sorangium cellulosum</name>
    <name type="common">Polyangium cellulosum</name>
    <dbReference type="NCBI Taxonomy" id="56"/>
    <lineage>
        <taxon>Bacteria</taxon>
        <taxon>Pseudomonadati</taxon>
        <taxon>Myxococcota</taxon>
        <taxon>Polyangia</taxon>
        <taxon>Polyangiales</taxon>
        <taxon>Polyangiaceae</taxon>
        <taxon>Sorangium</taxon>
    </lineage>
</organism>
<sequence>MNVDTYDVKDVAGRIVEDLKTRSCCGWKSLNLGLTDLKEFVNFCFVFRLPVLDHGVT</sequence>
<accession>A0A4P2QP64</accession>
<gene>
    <name evidence="1" type="ORF">SOCE836_040820</name>
</gene>
<evidence type="ECO:0000313" key="2">
    <source>
        <dbReference type="Proteomes" id="UP000295497"/>
    </source>
</evidence>
<dbReference type="Proteomes" id="UP000295497">
    <property type="component" value="Chromosome"/>
</dbReference>